<accession>A0AAD3MQ92</accession>
<keyword evidence="2" id="KW-1185">Reference proteome</keyword>
<name>A0AAD3MQ92_LATJO</name>
<evidence type="ECO:0000313" key="2">
    <source>
        <dbReference type="Proteomes" id="UP001279410"/>
    </source>
</evidence>
<protein>
    <submittedName>
        <fullName evidence="1">TSC22 domain family protein 1-like protein</fullName>
    </submittedName>
</protein>
<gene>
    <name evidence="1" type="ORF">AKAME5_001109700</name>
</gene>
<proteinExistence type="predicted"/>
<dbReference type="AlphaFoldDB" id="A0AAD3MQ92"/>
<reference evidence="1" key="1">
    <citation type="submission" date="2022-08" db="EMBL/GenBank/DDBJ databases">
        <title>Genome sequencing of akame (Lates japonicus).</title>
        <authorList>
            <person name="Hashiguchi Y."/>
            <person name="Takahashi H."/>
        </authorList>
    </citation>
    <scope>NUCLEOTIDE SEQUENCE</scope>
    <source>
        <strain evidence="1">Kochi</strain>
    </source>
</reference>
<dbReference type="EMBL" id="BRZM01000036">
    <property type="protein sequence ID" value="GLD59053.1"/>
    <property type="molecule type" value="Genomic_DNA"/>
</dbReference>
<comment type="caution">
    <text evidence="1">The sequence shown here is derived from an EMBL/GenBank/DDBJ whole genome shotgun (WGS) entry which is preliminary data.</text>
</comment>
<dbReference type="Proteomes" id="UP001279410">
    <property type="component" value="Unassembled WGS sequence"/>
</dbReference>
<sequence>MLMLGSSPPLPDCFMSGSRDHARSPYYGAPLPSSPVTAHSHSSGAGGYILNNSTAGGGPVIQQNQHQNEDPVEWIKPLAAPVLIDRIRFYSLCSG</sequence>
<evidence type="ECO:0000313" key="1">
    <source>
        <dbReference type="EMBL" id="GLD59053.1"/>
    </source>
</evidence>
<organism evidence="1 2">
    <name type="scientific">Lates japonicus</name>
    <name type="common">Japanese lates</name>
    <dbReference type="NCBI Taxonomy" id="270547"/>
    <lineage>
        <taxon>Eukaryota</taxon>
        <taxon>Metazoa</taxon>
        <taxon>Chordata</taxon>
        <taxon>Craniata</taxon>
        <taxon>Vertebrata</taxon>
        <taxon>Euteleostomi</taxon>
        <taxon>Actinopterygii</taxon>
        <taxon>Neopterygii</taxon>
        <taxon>Teleostei</taxon>
        <taxon>Neoteleostei</taxon>
        <taxon>Acanthomorphata</taxon>
        <taxon>Carangaria</taxon>
        <taxon>Carangaria incertae sedis</taxon>
        <taxon>Centropomidae</taxon>
        <taxon>Lates</taxon>
    </lineage>
</organism>